<feature type="domain" description="KTSC" evidence="1">
    <location>
        <begin position="72"/>
        <end position="129"/>
    </location>
</feature>
<dbReference type="Proteomes" id="UP000661112">
    <property type="component" value="Unassembled WGS sequence"/>
</dbReference>
<gene>
    <name evidence="2" type="ORF">H6G83_21085</name>
</gene>
<dbReference type="InterPro" id="IPR025309">
    <property type="entry name" value="KTSC_dom"/>
</dbReference>
<protein>
    <submittedName>
        <fullName evidence="2">KTSC domain-containing protein</fullName>
    </submittedName>
</protein>
<comment type="caution">
    <text evidence="2">The sequence shown here is derived from an EMBL/GenBank/DDBJ whole genome shotgun (WGS) entry which is preliminary data.</text>
</comment>
<dbReference type="RefSeq" id="WP_190475922.1">
    <property type="nucleotide sequence ID" value="NZ_JACJSG010000030.1"/>
</dbReference>
<proteinExistence type="predicted"/>
<accession>A0ABR8D7D8</accession>
<evidence type="ECO:0000313" key="3">
    <source>
        <dbReference type="Proteomes" id="UP000661112"/>
    </source>
</evidence>
<name>A0ABR8D7D8_9NOST</name>
<evidence type="ECO:0000259" key="1">
    <source>
        <dbReference type="Pfam" id="PF13619"/>
    </source>
</evidence>
<dbReference type="Pfam" id="PF13619">
    <property type="entry name" value="KTSC"/>
    <property type="match status" value="1"/>
</dbReference>
<organism evidence="2 3">
    <name type="scientific">Anabaena azotica FACHB-119</name>
    <dbReference type="NCBI Taxonomy" id="947527"/>
    <lineage>
        <taxon>Bacteria</taxon>
        <taxon>Bacillati</taxon>
        <taxon>Cyanobacteriota</taxon>
        <taxon>Cyanophyceae</taxon>
        <taxon>Nostocales</taxon>
        <taxon>Nostocaceae</taxon>
        <taxon>Anabaena</taxon>
        <taxon>Anabaena azotica</taxon>
    </lineage>
</organism>
<evidence type="ECO:0000313" key="2">
    <source>
        <dbReference type="EMBL" id="MBD2503069.1"/>
    </source>
</evidence>
<sequence>MKLSKIDLSNLVAISHSDGYLQLLLDTGDEFEFLEIPAPIQAYEGLQELNEIVAEANALPPEEEAIAMLPVNSSMATAVGYDSEEQVLQVEFYNGAVYQYSGVEAETWEDLQSADSVGKFFNQEIKGRYECERLDNIAGDR</sequence>
<reference evidence="2 3" key="1">
    <citation type="journal article" date="2020" name="ISME J.">
        <title>Comparative genomics reveals insights into cyanobacterial evolution and habitat adaptation.</title>
        <authorList>
            <person name="Chen M.Y."/>
            <person name="Teng W.K."/>
            <person name="Zhao L."/>
            <person name="Hu C.X."/>
            <person name="Zhou Y.K."/>
            <person name="Han B.P."/>
            <person name="Song L.R."/>
            <person name="Shu W.S."/>
        </authorList>
    </citation>
    <scope>NUCLEOTIDE SEQUENCE [LARGE SCALE GENOMIC DNA]</scope>
    <source>
        <strain evidence="2 3">FACHB-119</strain>
    </source>
</reference>
<keyword evidence="3" id="KW-1185">Reference proteome</keyword>
<dbReference type="EMBL" id="JACJSG010000030">
    <property type="protein sequence ID" value="MBD2503069.1"/>
    <property type="molecule type" value="Genomic_DNA"/>
</dbReference>